<comment type="caution">
    <text evidence="2">The sequence shown here is derived from an EMBL/GenBank/DDBJ whole genome shotgun (WGS) entry which is preliminary data.</text>
</comment>
<feature type="transmembrane region" description="Helical" evidence="1">
    <location>
        <begin position="144"/>
        <end position="164"/>
    </location>
</feature>
<proteinExistence type="predicted"/>
<feature type="transmembrane region" description="Helical" evidence="1">
    <location>
        <begin position="77"/>
        <end position="95"/>
    </location>
</feature>
<dbReference type="AlphaFoldDB" id="A0A919WAD1"/>
<evidence type="ECO:0000256" key="1">
    <source>
        <dbReference type="SAM" id="Phobius"/>
    </source>
</evidence>
<sequence length="177" mass="19600">MWFDRLRIERLVWSLDQQIYDLPRAQRIAVRREVRANLLEAAQDVGTTEALRRVGSSRRLAEQYLAAEFGDGPRPSWIGAIYAAGLAPLLLNFFLSEAANAYRNAVTAADPHATGTYVWSGVSGLQSAITYTFTDGAASSHGGAWTPLTYVLWLLVIVGTGRLWRLRPRRRPAVATA</sequence>
<keyword evidence="1" id="KW-1133">Transmembrane helix</keyword>
<dbReference type="EMBL" id="BOQN01000120">
    <property type="protein sequence ID" value="GIM96530.1"/>
    <property type="molecule type" value="Genomic_DNA"/>
</dbReference>
<accession>A0A919WAD1</accession>
<evidence type="ECO:0000313" key="3">
    <source>
        <dbReference type="Proteomes" id="UP000677082"/>
    </source>
</evidence>
<keyword evidence="1" id="KW-0472">Membrane</keyword>
<gene>
    <name evidence="2" type="ORF">Ato02nite_083230</name>
</gene>
<evidence type="ECO:0000313" key="2">
    <source>
        <dbReference type="EMBL" id="GIM96530.1"/>
    </source>
</evidence>
<keyword evidence="3" id="KW-1185">Reference proteome</keyword>
<name>A0A919WAD1_9ACTN</name>
<keyword evidence="1" id="KW-0812">Transmembrane</keyword>
<organism evidence="2 3">
    <name type="scientific">Paractinoplanes toevensis</name>
    <dbReference type="NCBI Taxonomy" id="571911"/>
    <lineage>
        <taxon>Bacteria</taxon>
        <taxon>Bacillati</taxon>
        <taxon>Actinomycetota</taxon>
        <taxon>Actinomycetes</taxon>
        <taxon>Micromonosporales</taxon>
        <taxon>Micromonosporaceae</taxon>
        <taxon>Paractinoplanes</taxon>
    </lineage>
</organism>
<dbReference type="Proteomes" id="UP000677082">
    <property type="component" value="Unassembled WGS sequence"/>
</dbReference>
<protein>
    <submittedName>
        <fullName evidence="2">Uncharacterized protein</fullName>
    </submittedName>
</protein>
<reference evidence="2 3" key="1">
    <citation type="submission" date="2021-03" db="EMBL/GenBank/DDBJ databases">
        <title>Whole genome shotgun sequence of Actinoplanes toevensis NBRC 105298.</title>
        <authorList>
            <person name="Komaki H."/>
            <person name="Tamura T."/>
        </authorList>
    </citation>
    <scope>NUCLEOTIDE SEQUENCE [LARGE SCALE GENOMIC DNA]</scope>
    <source>
        <strain evidence="2 3">NBRC 105298</strain>
    </source>
</reference>
<dbReference type="RefSeq" id="WP_213012206.1">
    <property type="nucleotide sequence ID" value="NZ_BOQN01000120.1"/>
</dbReference>